<evidence type="ECO:0000259" key="9">
    <source>
        <dbReference type="Pfam" id="PF00551"/>
    </source>
</evidence>
<dbReference type="InterPro" id="IPR001555">
    <property type="entry name" value="GART_AS"/>
</dbReference>
<comment type="similarity">
    <text evidence="5">Belongs to the GART family.</text>
</comment>
<dbReference type="Gene3D" id="3.40.50.170">
    <property type="entry name" value="Formyl transferase, N-terminal domain"/>
    <property type="match status" value="1"/>
</dbReference>
<protein>
    <recommendedName>
        <fullName evidence="2">phosphoribosylglycinamide formyltransferase 1</fullName>
        <ecNumber evidence="2">2.1.2.2</ecNumber>
    </recommendedName>
    <alternativeName>
        <fullName evidence="7">5'-phosphoribosylglycinamide transformylase</fullName>
    </alternativeName>
    <alternativeName>
        <fullName evidence="6">GAR transformylase</fullName>
    </alternativeName>
</protein>
<dbReference type="STRING" id="410358.Mlab_1486"/>
<evidence type="ECO:0000256" key="8">
    <source>
        <dbReference type="ARBA" id="ARBA00047664"/>
    </source>
</evidence>
<dbReference type="GeneID" id="4796009"/>
<dbReference type="NCBIfam" id="TIGR00639">
    <property type="entry name" value="PurN"/>
    <property type="match status" value="1"/>
</dbReference>
<gene>
    <name evidence="10" type="ordered locus">Mlab_1486</name>
</gene>
<dbReference type="InterPro" id="IPR002376">
    <property type="entry name" value="Formyl_transf_N"/>
</dbReference>
<evidence type="ECO:0000256" key="5">
    <source>
        <dbReference type="ARBA" id="ARBA00038440"/>
    </source>
</evidence>
<dbReference type="GO" id="GO:0006189">
    <property type="term" value="P:'de novo' IMP biosynthetic process"/>
    <property type="evidence" value="ECO:0007669"/>
    <property type="project" value="UniProtKB-UniPathway"/>
</dbReference>
<dbReference type="PANTHER" id="PTHR43369:SF2">
    <property type="entry name" value="PHOSPHORIBOSYLGLYCINAMIDE FORMYLTRANSFERASE"/>
    <property type="match status" value="1"/>
</dbReference>
<dbReference type="InterPro" id="IPR004607">
    <property type="entry name" value="GART"/>
</dbReference>
<dbReference type="EC" id="2.1.2.2" evidence="2"/>
<dbReference type="FunFam" id="3.40.50.170:FF:000007">
    <property type="entry name" value="Phosphoribosylglycinamide formyltransferase"/>
    <property type="match status" value="1"/>
</dbReference>
<dbReference type="AlphaFoldDB" id="A2STJ4"/>
<dbReference type="KEGG" id="mla:Mlab_1486"/>
<name>A2STJ4_METLZ</name>
<dbReference type="UniPathway" id="UPA00074">
    <property type="reaction ID" value="UER00126"/>
</dbReference>
<dbReference type="SUPFAM" id="SSF53328">
    <property type="entry name" value="Formyltransferase"/>
    <property type="match status" value="1"/>
</dbReference>
<dbReference type="OrthoDB" id="27277at2157"/>
<evidence type="ECO:0000256" key="6">
    <source>
        <dbReference type="ARBA" id="ARBA00041324"/>
    </source>
</evidence>
<dbReference type="RefSeq" id="WP_011833853.1">
    <property type="nucleotide sequence ID" value="NC_008942.1"/>
</dbReference>
<evidence type="ECO:0000256" key="1">
    <source>
        <dbReference type="ARBA" id="ARBA00005054"/>
    </source>
</evidence>
<dbReference type="PROSITE" id="PS00373">
    <property type="entry name" value="GART"/>
    <property type="match status" value="1"/>
</dbReference>
<feature type="domain" description="Formyl transferase N-terminal" evidence="9">
    <location>
        <begin position="2"/>
        <end position="182"/>
    </location>
</feature>
<comment type="pathway">
    <text evidence="1">Purine metabolism; IMP biosynthesis via de novo pathway; N(2)-formyl-N(1)-(5-phospho-D-ribosyl)glycinamide from N(1)-(5-phospho-D-ribosyl)glycinamide (10-formyl THF route): step 1/1.</text>
</comment>
<dbReference type="GO" id="GO:0004644">
    <property type="term" value="F:phosphoribosylglycinamide formyltransferase activity"/>
    <property type="evidence" value="ECO:0007669"/>
    <property type="project" value="UniProtKB-EC"/>
</dbReference>
<dbReference type="CDD" id="cd08645">
    <property type="entry name" value="FMT_core_GART"/>
    <property type="match status" value="1"/>
</dbReference>
<proteinExistence type="inferred from homology"/>
<accession>A2STJ4</accession>
<keyword evidence="3 10" id="KW-0808">Transferase</keyword>
<dbReference type="HOGENOM" id="CLU_038395_1_0_2"/>
<dbReference type="InterPro" id="IPR036477">
    <property type="entry name" value="Formyl_transf_N_sf"/>
</dbReference>
<dbReference type="HAMAP" id="MF_01930">
    <property type="entry name" value="PurN"/>
    <property type="match status" value="1"/>
</dbReference>
<evidence type="ECO:0000313" key="10">
    <source>
        <dbReference type="EMBL" id="ABN07650.1"/>
    </source>
</evidence>
<dbReference type="Pfam" id="PF00551">
    <property type="entry name" value="Formyl_trans_N"/>
    <property type="match status" value="1"/>
</dbReference>
<evidence type="ECO:0000313" key="11">
    <source>
        <dbReference type="Proteomes" id="UP000000365"/>
    </source>
</evidence>
<evidence type="ECO:0000256" key="4">
    <source>
        <dbReference type="ARBA" id="ARBA00022755"/>
    </source>
</evidence>
<dbReference type="Proteomes" id="UP000000365">
    <property type="component" value="Chromosome"/>
</dbReference>
<reference evidence="10 11" key="1">
    <citation type="journal article" date="2009" name="Stand. Genomic Sci.">
        <title>Complete genome sequence of Methanocorpusculum labreanum type strain Z.</title>
        <authorList>
            <person name="Anderson I.J."/>
            <person name="Sieprawska-Lupa M."/>
            <person name="Goltsman E."/>
            <person name="Lapidus A."/>
            <person name="Copeland A."/>
            <person name="Glavina Del Rio T."/>
            <person name="Tice H."/>
            <person name="Dalin E."/>
            <person name="Barry K."/>
            <person name="Pitluck S."/>
            <person name="Hauser L."/>
            <person name="Land M."/>
            <person name="Lucas S."/>
            <person name="Richardson P."/>
            <person name="Whitman W.B."/>
            <person name="Kyrpides N.C."/>
        </authorList>
    </citation>
    <scope>NUCLEOTIDE SEQUENCE [LARGE SCALE GENOMIC DNA]</scope>
    <source>
        <strain evidence="11">ATCC 43576 / DSM 4855 / Z</strain>
    </source>
</reference>
<keyword evidence="4" id="KW-0658">Purine biosynthesis</keyword>
<dbReference type="eggNOG" id="arCOG02825">
    <property type="taxonomic scope" value="Archaea"/>
</dbReference>
<sequence>MKRIAVLASGRGSNFQAILDALAAGKINGEIVALLTDNRDAYAIERADAAGIPAIVLNYKDYPSKEAYERDLLTAMQDICADLFVCAGYMRIIGSKIAREFSGKMINIHPALLPAFSGLHGQRQALEYGVKIAGCTVHFVDEGLDSGPIILQKSVEVLDDDDEDSLSERILEQEHRAFPEAVALFCADRLTVVGRHVKILPEANNQ</sequence>
<evidence type="ECO:0000256" key="3">
    <source>
        <dbReference type="ARBA" id="ARBA00022679"/>
    </source>
</evidence>
<dbReference type="PANTHER" id="PTHR43369">
    <property type="entry name" value="PHOSPHORIBOSYLGLYCINAMIDE FORMYLTRANSFERASE"/>
    <property type="match status" value="1"/>
</dbReference>
<evidence type="ECO:0000256" key="2">
    <source>
        <dbReference type="ARBA" id="ARBA00012254"/>
    </source>
</evidence>
<dbReference type="EMBL" id="CP000559">
    <property type="protein sequence ID" value="ABN07650.1"/>
    <property type="molecule type" value="Genomic_DNA"/>
</dbReference>
<evidence type="ECO:0000256" key="7">
    <source>
        <dbReference type="ARBA" id="ARBA00041682"/>
    </source>
</evidence>
<keyword evidence="11" id="KW-1185">Reference proteome</keyword>
<organism evidence="10 11">
    <name type="scientific">Methanocorpusculum labreanum (strain ATCC 43576 / DSM 4855 / Z)</name>
    <dbReference type="NCBI Taxonomy" id="410358"/>
    <lineage>
        <taxon>Archaea</taxon>
        <taxon>Methanobacteriati</taxon>
        <taxon>Methanobacteriota</taxon>
        <taxon>Stenosarchaea group</taxon>
        <taxon>Methanomicrobia</taxon>
        <taxon>Methanomicrobiales</taxon>
        <taxon>Methanocorpusculaceae</taxon>
        <taxon>Methanocorpusculum</taxon>
    </lineage>
</organism>
<comment type="catalytic activity">
    <reaction evidence="8">
        <text>N(1)-(5-phospho-beta-D-ribosyl)glycinamide + (6R)-10-formyltetrahydrofolate = N(2)-formyl-N(1)-(5-phospho-beta-D-ribosyl)glycinamide + (6S)-5,6,7,8-tetrahydrofolate + H(+)</text>
        <dbReference type="Rhea" id="RHEA:15053"/>
        <dbReference type="ChEBI" id="CHEBI:15378"/>
        <dbReference type="ChEBI" id="CHEBI:57453"/>
        <dbReference type="ChEBI" id="CHEBI:143788"/>
        <dbReference type="ChEBI" id="CHEBI:147286"/>
        <dbReference type="ChEBI" id="CHEBI:195366"/>
        <dbReference type="EC" id="2.1.2.2"/>
    </reaction>
</comment>
<dbReference type="GO" id="GO:0005829">
    <property type="term" value="C:cytosol"/>
    <property type="evidence" value="ECO:0007669"/>
    <property type="project" value="TreeGrafter"/>
</dbReference>